<dbReference type="InterPro" id="IPR055438">
    <property type="entry name" value="AstE_AspA_cat"/>
</dbReference>
<name>A0A4R4VZR9_9ACTN</name>
<dbReference type="InterPro" id="IPR053138">
    <property type="entry name" value="N-alpha-Ac-DABA_deacetylase"/>
</dbReference>
<dbReference type="RefSeq" id="WP_132592063.1">
    <property type="nucleotide sequence ID" value="NZ_SMKO01000006.1"/>
</dbReference>
<dbReference type="EMBL" id="SMKO01000006">
    <property type="protein sequence ID" value="TDD11678.1"/>
    <property type="molecule type" value="Genomic_DNA"/>
</dbReference>
<evidence type="ECO:0000256" key="1">
    <source>
        <dbReference type="ARBA" id="ARBA00001947"/>
    </source>
</evidence>
<evidence type="ECO:0000313" key="7">
    <source>
        <dbReference type="Proteomes" id="UP000295258"/>
    </source>
</evidence>
<comment type="cofactor">
    <cofactor evidence="1">
        <name>Zn(2+)</name>
        <dbReference type="ChEBI" id="CHEBI:29105"/>
    </cofactor>
</comment>
<dbReference type="SUPFAM" id="SSF53187">
    <property type="entry name" value="Zn-dependent exopeptidases"/>
    <property type="match status" value="1"/>
</dbReference>
<gene>
    <name evidence="6" type="ORF">E1292_03940</name>
</gene>
<accession>A0A4R4VZR9</accession>
<dbReference type="CDD" id="cd06255">
    <property type="entry name" value="M14_ASTE_ASPA-like"/>
    <property type="match status" value="1"/>
</dbReference>
<evidence type="ECO:0000256" key="2">
    <source>
        <dbReference type="ARBA" id="ARBA00022723"/>
    </source>
</evidence>
<sequence>MTTTVSDHLSRTIVGETGRGLVEAGRLASGNMIGIPYMVARGKGSGPCLWINAAVHGDESQSAIVATEFFRAVSSLPLYGNVVVTPVANPLAFDYRRKHSPFDGVDLDQSFPGRADFLGTQRLAHRLFEELAPLADVVVNVHTMGSFLDACNYAVYKLHPRGAQEHDLLSMISLLDPRVACRMDVSGPGELPGHIAGALDYQMLELGKRAFMLEVGAGGRLDRGAVNRAVAGLVRLATAIGTTKGTPFEWPTSICRATRRTHVTTPDGGFFHPLVSPGEVAAAGQPLGEVRNVFGDVVAAISMPSPALLIGIRRDPIVHSGDRVAFVATEWSDVDLASASRRAP</sequence>
<keyword evidence="4" id="KW-0862">Zinc</keyword>
<dbReference type="PANTHER" id="PTHR37326:SF1">
    <property type="entry name" value="BLL3975 PROTEIN"/>
    <property type="match status" value="1"/>
</dbReference>
<evidence type="ECO:0000256" key="3">
    <source>
        <dbReference type="ARBA" id="ARBA00022801"/>
    </source>
</evidence>
<dbReference type="Pfam" id="PF24827">
    <property type="entry name" value="AstE_AspA_cat"/>
    <property type="match status" value="1"/>
</dbReference>
<dbReference type="GO" id="GO:0046872">
    <property type="term" value="F:metal ion binding"/>
    <property type="evidence" value="ECO:0007669"/>
    <property type="project" value="UniProtKB-KW"/>
</dbReference>
<dbReference type="Proteomes" id="UP000295258">
    <property type="component" value="Unassembled WGS sequence"/>
</dbReference>
<dbReference type="InterPro" id="IPR043795">
    <property type="entry name" value="N-alpha-Ac-DABA-like"/>
</dbReference>
<proteinExistence type="predicted"/>
<comment type="caution">
    <text evidence="6">The sequence shown here is derived from an EMBL/GenBank/DDBJ whole genome shotgun (WGS) entry which is preliminary data.</text>
</comment>
<dbReference type="PIRSF" id="PIRSF039012">
    <property type="entry name" value="ASP"/>
    <property type="match status" value="1"/>
</dbReference>
<dbReference type="GO" id="GO:0016788">
    <property type="term" value="F:hydrolase activity, acting on ester bonds"/>
    <property type="evidence" value="ECO:0007669"/>
    <property type="project" value="InterPro"/>
</dbReference>
<dbReference type="PANTHER" id="PTHR37326">
    <property type="entry name" value="BLL3975 PROTEIN"/>
    <property type="match status" value="1"/>
</dbReference>
<dbReference type="Gene3D" id="3.40.630.10">
    <property type="entry name" value="Zn peptidases"/>
    <property type="match status" value="1"/>
</dbReference>
<keyword evidence="7" id="KW-1185">Reference proteome</keyword>
<evidence type="ECO:0000259" key="5">
    <source>
        <dbReference type="Pfam" id="PF24827"/>
    </source>
</evidence>
<dbReference type="AlphaFoldDB" id="A0A4R4VZR9"/>
<protein>
    <recommendedName>
        <fullName evidence="5">Succinylglutamate desuccinylase/Aspartoacylase catalytic domain-containing protein</fullName>
    </recommendedName>
</protein>
<organism evidence="6 7">
    <name type="scientific">Nonomuraea deserti</name>
    <dbReference type="NCBI Taxonomy" id="1848322"/>
    <lineage>
        <taxon>Bacteria</taxon>
        <taxon>Bacillati</taxon>
        <taxon>Actinomycetota</taxon>
        <taxon>Actinomycetes</taxon>
        <taxon>Streptosporangiales</taxon>
        <taxon>Streptosporangiaceae</taxon>
        <taxon>Nonomuraea</taxon>
    </lineage>
</organism>
<keyword evidence="2" id="KW-0479">Metal-binding</keyword>
<reference evidence="6 7" key="1">
    <citation type="submission" date="2019-03" db="EMBL/GenBank/DDBJ databases">
        <title>Draft genome sequences of novel Actinobacteria.</title>
        <authorList>
            <person name="Sahin N."/>
            <person name="Ay H."/>
            <person name="Saygin H."/>
        </authorList>
    </citation>
    <scope>NUCLEOTIDE SEQUENCE [LARGE SCALE GENOMIC DNA]</scope>
    <source>
        <strain evidence="6 7">KC310</strain>
    </source>
</reference>
<dbReference type="GO" id="GO:0016811">
    <property type="term" value="F:hydrolase activity, acting on carbon-nitrogen (but not peptide) bonds, in linear amides"/>
    <property type="evidence" value="ECO:0007669"/>
    <property type="project" value="InterPro"/>
</dbReference>
<evidence type="ECO:0000256" key="4">
    <source>
        <dbReference type="ARBA" id="ARBA00022833"/>
    </source>
</evidence>
<keyword evidence="3" id="KW-0378">Hydrolase</keyword>
<evidence type="ECO:0000313" key="6">
    <source>
        <dbReference type="EMBL" id="TDD11678.1"/>
    </source>
</evidence>
<feature type="domain" description="Succinylglutamate desuccinylase/Aspartoacylase catalytic" evidence="5">
    <location>
        <begin position="46"/>
        <end position="237"/>
    </location>
</feature>